<protein>
    <submittedName>
        <fullName evidence="5">Glycosyl transferase family 2</fullName>
    </submittedName>
</protein>
<dbReference type="Pfam" id="PF00535">
    <property type="entry name" value="Glycos_transf_2"/>
    <property type="match status" value="1"/>
</dbReference>
<evidence type="ECO:0000259" key="4">
    <source>
        <dbReference type="Pfam" id="PF00535"/>
    </source>
</evidence>
<dbReference type="AlphaFoldDB" id="A0A9Q5P0M9"/>
<dbReference type="GO" id="GO:0016757">
    <property type="term" value="F:glycosyltransferase activity"/>
    <property type="evidence" value="ECO:0007669"/>
    <property type="project" value="UniProtKB-KW"/>
</dbReference>
<dbReference type="Proteomes" id="UP000177273">
    <property type="component" value="Unassembled WGS sequence"/>
</dbReference>
<dbReference type="OrthoDB" id="9802649at2"/>
<sequence>MIKTAVLMATYNGENFIIDQLESIKNQEMKPDYVIFRDDKSTDKTVEKIRSFIEENSLENWIINQNDNNLGWRLNFRALLLDVLNLDVDYVFFSDQDDTWYLNKNKIQVDIMETNKNIDLLSADIDIVKISEHATIPNQFQFDDSDQYISQYPHNINYINYRQGWTFCIRKSFVDFLTPYWNDNLILSHDNLFAGVSGILGTGYNYNHPVGVHKRHAGNASGNALKISDTREKHIYELKIFLSYYVILSEALNKLDNNDMELANKYRNFYEKRVENAQNRKFLSTVKQIINDKKFYLNFTNWVRDLLFLFKR</sequence>
<comment type="caution">
    <text evidence="5">The sequence shown here is derived from an EMBL/GenBank/DDBJ whole genome shotgun (WGS) entry which is preliminary data.</text>
</comment>
<dbReference type="Gene3D" id="3.90.550.10">
    <property type="entry name" value="Spore Coat Polysaccharide Biosynthesis Protein SpsA, Chain A"/>
    <property type="match status" value="1"/>
</dbReference>
<comment type="similarity">
    <text evidence="1">Belongs to the glycosyltransferase 2 family.</text>
</comment>
<dbReference type="RefSeq" id="WP_070787034.1">
    <property type="nucleotide sequence ID" value="NZ_MKIQ01000002.1"/>
</dbReference>
<dbReference type="SUPFAM" id="SSF53448">
    <property type="entry name" value="Nucleotide-diphospho-sugar transferases"/>
    <property type="match status" value="1"/>
</dbReference>
<accession>A0A9Q5P0M9</accession>
<name>A0A9Q5P0M9_9LACT</name>
<dbReference type="PANTHER" id="PTHR43685:SF5">
    <property type="entry name" value="GLYCOSYLTRANSFERASE EPSE-RELATED"/>
    <property type="match status" value="1"/>
</dbReference>
<keyword evidence="3 5" id="KW-0808">Transferase</keyword>
<dbReference type="EMBL" id="MKIQ01000002">
    <property type="protein sequence ID" value="OFI47926.1"/>
    <property type="molecule type" value="Genomic_DNA"/>
</dbReference>
<dbReference type="InterPro" id="IPR050834">
    <property type="entry name" value="Glycosyltransf_2"/>
</dbReference>
<evidence type="ECO:0000256" key="2">
    <source>
        <dbReference type="ARBA" id="ARBA00022676"/>
    </source>
</evidence>
<organism evidence="5 6">
    <name type="scientific">Floricoccus penangensis</name>
    <dbReference type="NCBI Taxonomy" id="1859475"/>
    <lineage>
        <taxon>Bacteria</taxon>
        <taxon>Bacillati</taxon>
        <taxon>Bacillota</taxon>
        <taxon>Bacilli</taxon>
        <taxon>Lactobacillales</taxon>
        <taxon>Streptococcaceae</taxon>
        <taxon>Floricoccus</taxon>
    </lineage>
</organism>
<dbReference type="InterPro" id="IPR029044">
    <property type="entry name" value="Nucleotide-diphossugar_trans"/>
</dbReference>
<proteinExistence type="inferred from homology"/>
<evidence type="ECO:0000256" key="1">
    <source>
        <dbReference type="ARBA" id="ARBA00006739"/>
    </source>
</evidence>
<feature type="domain" description="Glycosyltransferase 2-like" evidence="4">
    <location>
        <begin position="6"/>
        <end position="118"/>
    </location>
</feature>
<keyword evidence="2" id="KW-0328">Glycosyltransferase</keyword>
<dbReference type="InterPro" id="IPR001173">
    <property type="entry name" value="Glyco_trans_2-like"/>
</dbReference>
<dbReference type="PANTHER" id="PTHR43685">
    <property type="entry name" value="GLYCOSYLTRANSFERASE"/>
    <property type="match status" value="1"/>
</dbReference>
<gene>
    <name evidence="5" type="ORF">BG262_08005</name>
</gene>
<evidence type="ECO:0000256" key="3">
    <source>
        <dbReference type="ARBA" id="ARBA00022679"/>
    </source>
</evidence>
<evidence type="ECO:0000313" key="6">
    <source>
        <dbReference type="Proteomes" id="UP000177273"/>
    </source>
</evidence>
<evidence type="ECO:0000313" key="5">
    <source>
        <dbReference type="EMBL" id="OFI47926.1"/>
    </source>
</evidence>
<keyword evidence="6" id="KW-1185">Reference proteome</keyword>
<reference evidence="6" key="1">
    <citation type="submission" date="2016-09" db="EMBL/GenBank/DDBJ databases">
        <title>Draft genome sequence of a novel species of the family Streptococcaceae isolated from flowers.</title>
        <authorList>
            <person name="Chuah L.-O."/>
            <person name="Yap K.-P."/>
            <person name="Thong K.L."/>
            <person name="Liong M.T."/>
            <person name="Ahmad R."/>
            <person name="Rusul G."/>
        </authorList>
    </citation>
    <scope>NUCLEOTIDE SEQUENCE [LARGE SCALE GENOMIC DNA]</scope>
    <source>
        <strain evidence="6">HibF3</strain>
    </source>
</reference>